<dbReference type="Pfam" id="PF19852">
    <property type="entry name" value="DUF6327"/>
    <property type="match status" value="1"/>
</dbReference>
<keyword evidence="2" id="KW-1185">Reference proteome</keyword>
<dbReference type="Proteomes" id="UP000598350">
    <property type="component" value="Unassembled WGS sequence"/>
</dbReference>
<dbReference type="RefSeq" id="WP_188314245.1">
    <property type="nucleotide sequence ID" value="NZ_JABTCG010000003.1"/>
</dbReference>
<evidence type="ECO:0000313" key="1">
    <source>
        <dbReference type="EMBL" id="MBD0851128.1"/>
    </source>
</evidence>
<sequence length="75" mass="9003">MKQYASFSEIDKQLKILKLQREINLERFKYNLNRVKSDLYPTQLLGGFKGVIQQTLLSFVLNKLLKKWRTKQIEE</sequence>
<name>A0ABR7VFJ8_9FLAO</name>
<gene>
    <name evidence="1" type="ORF">HPE63_10645</name>
</gene>
<dbReference type="InterPro" id="IPR046290">
    <property type="entry name" value="DUF6327"/>
</dbReference>
<accession>A0ABR7VFJ8</accession>
<organism evidence="1 2">
    <name type="scientific">Maribacter arenosus</name>
    <dbReference type="NCBI Taxonomy" id="1854708"/>
    <lineage>
        <taxon>Bacteria</taxon>
        <taxon>Pseudomonadati</taxon>
        <taxon>Bacteroidota</taxon>
        <taxon>Flavobacteriia</taxon>
        <taxon>Flavobacteriales</taxon>
        <taxon>Flavobacteriaceae</taxon>
        <taxon>Maribacter</taxon>
    </lineage>
</organism>
<dbReference type="EMBL" id="JABTCG010000003">
    <property type="protein sequence ID" value="MBD0851128.1"/>
    <property type="molecule type" value="Genomic_DNA"/>
</dbReference>
<evidence type="ECO:0000313" key="2">
    <source>
        <dbReference type="Proteomes" id="UP000598350"/>
    </source>
</evidence>
<comment type="caution">
    <text evidence="1">The sequence shown here is derived from an EMBL/GenBank/DDBJ whole genome shotgun (WGS) entry which is preliminary data.</text>
</comment>
<reference evidence="1 2" key="1">
    <citation type="submission" date="2020-05" db="EMBL/GenBank/DDBJ databases">
        <title>The draft genome sequence of Maribacter arenosus CAU 1321.</title>
        <authorList>
            <person name="Mu L."/>
        </authorList>
    </citation>
    <scope>NUCLEOTIDE SEQUENCE [LARGE SCALE GENOMIC DNA]</scope>
    <source>
        <strain evidence="1 2">CAU 1321</strain>
    </source>
</reference>
<proteinExistence type="predicted"/>
<protein>
    <recommendedName>
        <fullName evidence="3">Glutaminyl-tRNA synthetase</fullName>
    </recommendedName>
</protein>
<evidence type="ECO:0008006" key="3">
    <source>
        <dbReference type="Google" id="ProtNLM"/>
    </source>
</evidence>